<evidence type="ECO:0008006" key="4">
    <source>
        <dbReference type="Google" id="ProtNLM"/>
    </source>
</evidence>
<accession>A0AAD6WZX7</accession>
<dbReference type="Proteomes" id="UP001218188">
    <property type="component" value="Unassembled WGS sequence"/>
</dbReference>
<proteinExistence type="predicted"/>
<name>A0AAD6WZX7_9AGAR</name>
<gene>
    <name evidence="2" type="ORF">C8F04DRAFT_1042209</name>
</gene>
<evidence type="ECO:0000256" key="1">
    <source>
        <dbReference type="SAM" id="SignalP"/>
    </source>
</evidence>
<evidence type="ECO:0000313" key="3">
    <source>
        <dbReference type="Proteomes" id="UP001218188"/>
    </source>
</evidence>
<comment type="caution">
    <text evidence="2">The sequence shown here is derived from an EMBL/GenBank/DDBJ whole genome shotgun (WGS) entry which is preliminary data.</text>
</comment>
<reference evidence="2" key="1">
    <citation type="submission" date="2023-03" db="EMBL/GenBank/DDBJ databases">
        <title>Massive genome expansion in bonnet fungi (Mycena s.s.) driven by repeated elements and novel gene families across ecological guilds.</title>
        <authorList>
            <consortium name="Lawrence Berkeley National Laboratory"/>
            <person name="Harder C.B."/>
            <person name="Miyauchi S."/>
            <person name="Viragh M."/>
            <person name="Kuo A."/>
            <person name="Thoen E."/>
            <person name="Andreopoulos B."/>
            <person name="Lu D."/>
            <person name="Skrede I."/>
            <person name="Drula E."/>
            <person name="Henrissat B."/>
            <person name="Morin E."/>
            <person name="Kohler A."/>
            <person name="Barry K."/>
            <person name="LaButti K."/>
            <person name="Morin E."/>
            <person name="Salamov A."/>
            <person name="Lipzen A."/>
            <person name="Mereny Z."/>
            <person name="Hegedus B."/>
            <person name="Baldrian P."/>
            <person name="Stursova M."/>
            <person name="Weitz H."/>
            <person name="Taylor A."/>
            <person name="Grigoriev I.V."/>
            <person name="Nagy L.G."/>
            <person name="Martin F."/>
            <person name="Kauserud H."/>
        </authorList>
    </citation>
    <scope>NUCLEOTIDE SEQUENCE</scope>
    <source>
        <strain evidence="2">CBHHK200</strain>
    </source>
</reference>
<sequence>MLRILLITSVLSSAALCSPSGLDAFQSRASDDNIVSIYSKDNFCMIMPRDPHTDIGTSEHPGGMQTYCSAQSHYSSQQGKIPDDFWSYVKFEEGLGKNGKKYVQLTGCIRPTHFSQLNAGDDGGQYDSSGGAKGRGNPEGSICQRYNHYIEIVEPAGPRACIRCCDDPVDCPTNKDVDKDGCPKVIPGSYSGCA</sequence>
<protein>
    <recommendedName>
        <fullName evidence="4">Effector protein</fullName>
    </recommendedName>
</protein>
<dbReference type="AlphaFoldDB" id="A0AAD6WZX7"/>
<feature type="chain" id="PRO_5042230122" description="Effector protein" evidence="1">
    <location>
        <begin position="18"/>
        <end position="194"/>
    </location>
</feature>
<organism evidence="2 3">
    <name type="scientific">Mycena alexandri</name>
    <dbReference type="NCBI Taxonomy" id="1745969"/>
    <lineage>
        <taxon>Eukaryota</taxon>
        <taxon>Fungi</taxon>
        <taxon>Dikarya</taxon>
        <taxon>Basidiomycota</taxon>
        <taxon>Agaricomycotina</taxon>
        <taxon>Agaricomycetes</taxon>
        <taxon>Agaricomycetidae</taxon>
        <taxon>Agaricales</taxon>
        <taxon>Marasmiineae</taxon>
        <taxon>Mycenaceae</taxon>
        <taxon>Mycena</taxon>
    </lineage>
</organism>
<keyword evidence="3" id="KW-1185">Reference proteome</keyword>
<evidence type="ECO:0000313" key="2">
    <source>
        <dbReference type="EMBL" id="KAJ7030725.1"/>
    </source>
</evidence>
<keyword evidence="1" id="KW-0732">Signal</keyword>
<dbReference type="EMBL" id="JARJCM010000088">
    <property type="protein sequence ID" value="KAJ7030725.1"/>
    <property type="molecule type" value="Genomic_DNA"/>
</dbReference>
<feature type="signal peptide" evidence="1">
    <location>
        <begin position="1"/>
        <end position="17"/>
    </location>
</feature>